<evidence type="ECO:0000313" key="2">
    <source>
        <dbReference type="WBParaSite" id="PSU_v2.g11224.t1"/>
    </source>
</evidence>
<name>A0A914Y023_9BILA</name>
<evidence type="ECO:0000313" key="1">
    <source>
        <dbReference type="Proteomes" id="UP000887577"/>
    </source>
</evidence>
<dbReference type="Proteomes" id="UP000887577">
    <property type="component" value="Unplaced"/>
</dbReference>
<dbReference type="AlphaFoldDB" id="A0A914Y023"/>
<sequence>MISVKTHHEDLKEFCNNLILNAPQTNKEYHNIIIGYSKEIQEGRKNFFKNVFALFPLNFVNIFKADEYGKMGIYGGILTKARILGGTQSLKKFDVASVSDYEYKAVGDGKDLFVFKVQYQKLPFKKEHDLEVKSGTKIEVCCFK</sequence>
<protein>
    <submittedName>
        <fullName evidence="2">Uncharacterized protein</fullName>
    </submittedName>
</protein>
<proteinExistence type="predicted"/>
<organism evidence="1 2">
    <name type="scientific">Panagrolaimus superbus</name>
    <dbReference type="NCBI Taxonomy" id="310955"/>
    <lineage>
        <taxon>Eukaryota</taxon>
        <taxon>Metazoa</taxon>
        <taxon>Ecdysozoa</taxon>
        <taxon>Nematoda</taxon>
        <taxon>Chromadorea</taxon>
        <taxon>Rhabditida</taxon>
        <taxon>Tylenchina</taxon>
        <taxon>Panagrolaimomorpha</taxon>
        <taxon>Panagrolaimoidea</taxon>
        <taxon>Panagrolaimidae</taxon>
        <taxon>Panagrolaimus</taxon>
    </lineage>
</organism>
<reference evidence="2" key="1">
    <citation type="submission" date="2022-11" db="UniProtKB">
        <authorList>
            <consortium name="WormBaseParasite"/>
        </authorList>
    </citation>
    <scope>IDENTIFICATION</scope>
</reference>
<keyword evidence="1" id="KW-1185">Reference proteome</keyword>
<dbReference type="WBParaSite" id="PSU_v2.g11224.t1">
    <property type="protein sequence ID" value="PSU_v2.g11224.t1"/>
    <property type="gene ID" value="PSU_v2.g11224"/>
</dbReference>
<accession>A0A914Y023</accession>